<evidence type="ECO:0000256" key="3">
    <source>
        <dbReference type="ARBA" id="ARBA00048267"/>
    </source>
</evidence>
<dbReference type="GO" id="GO:0005737">
    <property type="term" value="C:cytoplasm"/>
    <property type="evidence" value="ECO:0007669"/>
    <property type="project" value="InterPro"/>
</dbReference>
<dbReference type="Gene3D" id="3.40.50.180">
    <property type="entry name" value="Methylesterase CheB, C-terminal domain"/>
    <property type="match status" value="1"/>
</dbReference>
<evidence type="ECO:0000313" key="7">
    <source>
        <dbReference type="Proteomes" id="UP000245926"/>
    </source>
</evidence>
<dbReference type="EC" id="3.1.1.61" evidence="2"/>
<dbReference type="GO" id="GO:0006935">
    <property type="term" value="P:chemotaxis"/>
    <property type="evidence" value="ECO:0007669"/>
    <property type="project" value="InterPro"/>
</dbReference>
<gene>
    <name evidence="6" type="ORF">DK389_20085</name>
</gene>
<dbReference type="PANTHER" id="PTHR42872">
    <property type="entry name" value="PROTEIN-GLUTAMATE METHYLESTERASE/PROTEIN-GLUTAMINE GLUTAMINASE"/>
    <property type="match status" value="1"/>
</dbReference>
<dbReference type="EMBL" id="CP029550">
    <property type="protein sequence ID" value="AWN42374.1"/>
    <property type="molecule type" value="Genomic_DNA"/>
</dbReference>
<dbReference type="GO" id="GO:0000156">
    <property type="term" value="F:phosphorelay response regulator activity"/>
    <property type="evidence" value="ECO:0007669"/>
    <property type="project" value="InterPro"/>
</dbReference>
<dbReference type="InterPro" id="IPR035909">
    <property type="entry name" value="CheB_C"/>
</dbReference>
<evidence type="ECO:0000256" key="4">
    <source>
        <dbReference type="PROSITE-ProRule" id="PRU00050"/>
    </source>
</evidence>
<sequence length="203" mass="21789">MPRSEPDGEPGLYVAIGASGPKGLDDIQRLLARLPRDLPAAVLICVHRPFDKVSHLREILQRHSPLPIHLAQDCERLLSGRGYIGEPDAHLCLAERGLCGLIADPENLHRNRTVDVLFRSIAEHAPGRFIGVVLSGGLDDGARGLAAIHEAGGMTMVLTPQPAPAMGMPENAIRYDGPIDFIGSPEAIAAKITERAREAARPC</sequence>
<feature type="domain" description="CheB-type methylesterase" evidence="5">
    <location>
        <begin position="23"/>
        <end position="174"/>
    </location>
</feature>
<dbReference type="OrthoDB" id="9791760at2"/>
<proteinExistence type="predicted"/>
<organism evidence="6 7">
    <name type="scientific">Methylobacterium durans</name>
    <dbReference type="NCBI Taxonomy" id="2202825"/>
    <lineage>
        <taxon>Bacteria</taxon>
        <taxon>Pseudomonadati</taxon>
        <taxon>Pseudomonadota</taxon>
        <taxon>Alphaproteobacteria</taxon>
        <taxon>Hyphomicrobiales</taxon>
        <taxon>Methylobacteriaceae</taxon>
        <taxon>Methylobacterium</taxon>
    </lineage>
</organism>
<accession>A0A2U8W8C1</accession>
<reference evidence="7" key="1">
    <citation type="submission" date="2018-05" db="EMBL/GenBank/DDBJ databases">
        <title>Complete Genome Sequence of Methylobacterium sp. 17SD2-17.</title>
        <authorList>
            <person name="Srinivasan S."/>
        </authorList>
    </citation>
    <scope>NUCLEOTIDE SEQUENCE [LARGE SCALE GENOMIC DNA]</scope>
    <source>
        <strain evidence="7">17SD2-17</strain>
    </source>
</reference>
<evidence type="ECO:0000259" key="5">
    <source>
        <dbReference type="PROSITE" id="PS50122"/>
    </source>
</evidence>
<name>A0A2U8W8C1_9HYPH</name>
<dbReference type="PROSITE" id="PS50122">
    <property type="entry name" value="CHEB"/>
    <property type="match status" value="1"/>
</dbReference>
<comment type="caution">
    <text evidence="4">Lacks conserved residue(s) required for the propagation of feature annotation.</text>
</comment>
<evidence type="ECO:0000313" key="6">
    <source>
        <dbReference type="EMBL" id="AWN42374.1"/>
    </source>
</evidence>
<comment type="catalytic activity">
    <reaction evidence="3">
        <text>[protein]-L-glutamate 5-O-methyl ester + H2O = L-glutamyl-[protein] + methanol + H(+)</text>
        <dbReference type="Rhea" id="RHEA:23236"/>
        <dbReference type="Rhea" id="RHEA-COMP:10208"/>
        <dbReference type="Rhea" id="RHEA-COMP:10311"/>
        <dbReference type="ChEBI" id="CHEBI:15377"/>
        <dbReference type="ChEBI" id="CHEBI:15378"/>
        <dbReference type="ChEBI" id="CHEBI:17790"/>
        <dbReference type="ChEBI" id="CHEBI:29973"/>
        <dbReference type="ChEBI" id="CHEBI:82795"/>
        <dbReference type="EC" id="3.1.1.61"/>
    </reaction>
</comment>
<dbReference type="GO" id="GO:0008984">
    <property type="term" value="F:protein-glutamate methylesterase activity"/>
    <property type="evidence" value="ECO:0007669"/>
    <property type="project" value="UniProtKB-EC"/>
</dbReference>
<protein>
    <recommendedName>
        <fullName evidence="2">protein-glutamate methylesterase</fullName>
        <ecNumber evidence="2">3.1.1.61</ecNumber>
    </recommendedName>
</protein>
<evidence type="ECO:0000256" key="2">
    <source>
        <dbReference type="ARBA" id="ARBA00039140"/>
    </source>
</evidence>
<dbReference type="KEGG" id="mets:DK389_20085"/>
<dbReference type="PANTHER" id="PTHR42872:SF6">
    <property type="entry name" value="PROTEIN-GLUTAMATE METHYLESTERASE_PROTEIN-GLUTAMINE GLUTAMINASE"/>
    <property type="match status" value="1"/>
</dbReference>
<evidence type="ECO:0000256" key="1">
    <source>
        <dbReference type="ARBA" id="ARBA00022801"/>
    </source>
</evidence>
<dbReference type="SUPFAM" id="SSF52738">
    <property type="entry name" value="Methylesterase CheB, C-terminal domain"/>
    <property type="match status" value="1"/>
</dbReference>
<dbReference type="RefSeq" id="WP_109892192.1">
    <property type="nucleotide sequence ID" value="NZ_CP029550.1"/>
</dbReference>
<keyword evidence="1" id="KW-0378">Hydrolase</keyword>
<dbReference type="Proteomes" id="UP000245926">
    <property type="component" value="Chromosome"/>
</dbReference>
<dbReference type="AlphaFoldDB" id="A0A2U8W8C1"/>
<dbReference type="InterPro" id="IPR000673">
    <property type="entry name" value="Sig_transdc_resp-reg_Me-estase"/>
</dbReference>
<dbReference type="CDD" id="cd16433">
    <property type="entry name" value="CheB"/>
    <property type="match status" value="1"/>
</dbReference>
<dbReference type="Pfam" id="PF01339">
    <property type="entry name" value="CheB_methylest"/>
    <property type="match status" value="1"/>
</dbReference>
<keyword evidence="7" id="KW-1185">Reference proteome</keyword>